<keyword evidence="1 4" id="KW-0413">Isomerase</keyword>
<accession>A0A9D1FCD7</accession>
<name>A0A9D1FCD7_9FIRM</name>
<evidence type="ECO:0000256" key="2">
    <source>
        <dbReference type="NCBIfam" id="TIGR00542"/>
    </source>
</evidence>
<dbReference type="InterPro" id="IPR013022">
    <property type="entry name" value="Xyl_isomerase-like_TIM-brl"/>
</dbReference>
<evidence type="ECO:0000313" key="4">
    <source>
        <dbReference type="EMBL" id="HIS66497.1"/>
    </source>
</evidence>
<dbReference type="Pfam" id="PF01261">
    <property type="entry name" value="AP_endonuc_2"/>
    <property type="match status" value="1"/>
</dbReference>
<dbReference type="EMBL" id="DVJK01000079">
    <property type="protein sequence ID" value="HIS66497.1"/>
    <property type="molecule type" value="Genomic_DNA"/>
</dbReference>
<dbReference type="GO" id="GO:0019852">
    <property type="term" value="P:L-ascorbic acid metabolic process"/>
    <property type="evidence" value="ECO:0007669"/>
    <property type="project" value="TreeGrafter"/>
</dbReference>
<comment type="caution">
    <text evidence="4">The sequence shown here is derived from an EMBL/GenBank/DDBJ whole genome shotgun (WGS) entry which is preliminary data.</text>
</comment>
<evidence type="ECO:0000256" key="1">
    <source>
        <dbReference type="ARBA" id="ARBA00023235"/>
    </source>
</evidence>
<reference evidence="4" key="1">
    <citation type="submission" date="2020-10" db="EMBL/GenBank/DDBJ databases">
        <authorList>
            <person name="Gilroy R."/>
        </authorList>
    </citation>
    <scope>NUCLEOTIDE SEQUENCE</scope>
    <source>
        <strain evidence="4">ChiHjej10B9-9673</strain>
    </source>
</reference>
<evidence type="ECO:0000313" key="5">
    <source>
        <dbReference type="Proteomes" id="UP000824001"/>
    </source>
</evidence>
<dbReference type="SUPFAM" id="SSF51658">
    <property type="entry name" value="Xylose isomerase-like"/>
    <property type="match status" value="1"/>
</dbReference>
<dbReference type="NCBIfam" id="TIGR00542">
    <property type="entry name" value="hxl6Piso_put"/>
    <property type="match status" value="1"/>
</dbReference>
<dbReference type="InterPro" id="IPR004560">
    <property type="entry name" value="L-Ru-5P_3-Epase"/>
</dbReference>
<dbReference type="Gene3D" id="3.20.20.150">
    <property type="entry name" value="Divalent-metal-dependent TIM barrel enzymes"/>
    <property type="match status" value="1"/>
</dbReference>
<dbReference type="InterPro" id="IPR050417">
    <property type="entry name" value="Sugar_Epim/Isomerase"/>
</dbReference>
<proteinExistence type="predicted"/>
<sequence length="297" mass="33396">MFGNHLAGIYEKALDPSDSWERRLRKAKSLGFDFLEISIDESDERLERLYWPREEIEGLRRLSSAEGMPIRSMCLSGHRRFPFGSADAAVREKAYDIMDRAIDFACAAGIRVIQLAGYDVYYEPSTPESVRRFREGMCWAVRRAARSQVMLAMEIMDTAFMNSITKHMGYEAMLHSPWYKVYPDIGNLSAWGENDPIEELSRGLDSIVAVHVKDTLPVRADSAGKFKGVPFGSGCVDFAGAFARLEELGYAGPYMIEMWYEPGTDDMERISAAQSWLERQFQAALAKTGAARKGAAP</sequence>
<reference evidence="4" key="2">
    <citation type="journal article" date="2021" name="PeerJ">
        <title>Extensive microbial diversity within the chicken gut microbiome revealed by metagenomics and culture.</title>
        <authorList>
            <person name="Gilroy R."/>
            <person name="Ravi A."/>
            <person name="Getino M."/>
            <person name="Pursley I."/>
            <person name="Horton D.L."/>
            <person name="Alikhan N.F."/>
            <person name="Baker D."/>
            <person name="Gharbi K."/>
            <person name="Hall N."/>
            <person name="Watson M."/>
            <person name="Adriaenssens E.M."/>
            <person name="Foster-Nyarko E."/>
            <person name="Jarju S."/>
            <person name="Secka A."/>
            <person name="Antonio M."/>
            <person name="Oren A."/>
            <person name="Chaudhuri R.R."/>
            <person name="La Ragione R."/>
            <person name="Hildebrand F."/>
            <person name="Pallen M.J."/>
        </authorList>
    </citation>
    <scope>NUCLEOTIDE SEQUENCE</scope>
    <source>
        <strain evidence="4">ChiHjej10B9-9673</strain>
    </source>
</reference>
<dbReference type="AlphaFoldDB" id="A0A9D1FCD7"/>
<dbReference type="PANTHER" id="PTHR43489">
    <property type="entry name" value="ISOMERASE"/>
    <property type="match status" value="1"/>
</dbReference>
<dbReference type="GO" id="GO:0034015">
    <property type="term" value="F:L-ribulose-5-phosphate 3-epimerase activity"/>
    <property type="evidence" value="ECO:0007669"/>
    <property type="project" value="TreeGrafter"/>
</dbReference>
<evidence type="ECO:0000259" key="3">
    <source>
        <dbReference type="Pfam" id="PF01261"/>
    </source>
</evidence>
<dbReference type="GO" id="GO:0016861">
    <property type="term" value="F:intramolecular oxidoreductase activity, interconverting aldoses and ketoses"/>
    <property type="evidence" value="ECO:0007669"/>
    <property type="project" value="InterPro"/>
</dbReference>
<feature type="domain" description="Xylose isomerase-like TIM barrel" evidence="3">
    <location>
        <begin position="24"/>
        <end position="279"/>
    </location>
</feature>
<dbReference type="Proteomes" id="UP000824001">
    <property type="component" value="Unassembled WGS sequence"/>
</dbReference>
<organism evidence="4 5">
    <name type="scientific">Candidatus Scatomorpha merdipullorum</name>
    <dbReference type="NCBI Taxonomy" id="2840927"/>
    <lineage>
        <taxon>Bacteria</taxon>
        <taxon>Bacillati</taxon>
        <taxon>Bacillota</taxon>
        <taxon>Clostridia</taxon>
        <taxon>Eubacteriales</taxon>
        <taxon>Candidatus Scatomorpha</taxon>
    </lineage>
</organism>
<dbReference type="PANTHER" id="PTHR43489:SF1">
    <property type="entry name" value="L-RIBULOSE-5-PHOSPHATE 3-EPIMERASE SGBU-RELATED"/>
    <property type="match status" value="1"/>
</dbReference>
<dbReference type="InterPro" id="IPR036237">
    <property type="entry name" value="Xyl_isomerase-like_sf"/>
</dbReference>
<dbReference type="NCBIfam" id="NF009688">
    <property type="entry name" value="PRK13209.1"/>
    <property type="match status" value="1"/>
</dbReference>
<protein>
    <recommendedName>
        <fullName evidence="2">L-ribulose-5-phosphate 3-epimerase</fullName>
    </recommendedName>
</protein>
<gene>
    <name evidence="4" type="ORF">IAC18_02920</name>
</gene>
<dbReference type="NCBIfam" id="NF009689">
    <property type="entry name" value="PRK13210.1"/>
    <property type="match status" value="1"/>
</dbReference>